<reference evidence="1 2" key="1">
    <citation type="journal article" date="2022" name="bioRxiv">
        <title>The genome of the oomycete Peronosclerospora sorghi, a cosmopolitan pathogen of maize and sorghum, is inflated with dispersed pseudogenes.</title>
        <authorList>
            <person name="Fletcher K."/>
            <person name="Martin F."/>
            <person name="Isakeit T."/>
            <person name="Cavanaugh K."/>
            <person name="Magill C."/>
            <person name="Michelmore R."/>
        </authorList>
    </citation>
    <scope>NUCLEOTIDE SEQUENCE [LARGE SCALE GENOMIC DNA]</scope>
    <source>
        <strain evidence="1">P6</strain>
    </source>
</reference>
<evidence type="ECO:0000313" key="1">
    <source>
        <dbReference type="EMBL" id="KAI9922150.1"/>
    </source>
</evidence>
<dbReference type="Proteomes" id="UP001163321">
    <property type="component" value="Chromosome 1"/>
</dbReference>
<name>A0ACC0WTA3_9STRA</name>
<dbReference type="EMBL" id="CM047580">
    <property type="protein sequence ID" value="KAI9922150.1"/>
    <property type="molecule type" value="Genomic_DNA"/>
</dbReference>
<proteinExistence type="predicted"/>
<gene>
    <name evidence="1" type="ORF">PsorP6_000205</name>
</gene>
<accession>A0ACC0WTA3</accession>
<comment type="caution">
    <text evidence="1">The sequence shown here is derived from an EMBL/GenBank/DDBJ whole genome shotgun (WGS) entry which is preliminary data.</text>
</comment>
<sequence length="92" mass="10415">MGTTTAATRSLPPSLGQEWCSYKDLSVTSSVRYSARPTFEDAKKAMKRMDGQEILGQVIHIDWAFRKTRKEDDDVVLVDDRETKLGFSSLPF</sequence>
<organism evidence="1 2">
    <name type="scientific">Peronosclerospora sorghi</name>
    <dbReference type="NCBI Taxonomy" id="230839"/>
    <lineage>
        <taxon>Eukaryota</taxon>
        <taxon>Sar</taxon>
        <taxon>Stramenopiles</taxon>
        <taxon>Oomycota</taxon>
        <taxon>Peronosporomycetes</taxon>
        <taxon>Peronosporales</taxon>
        <taxon>Peronosporaceae</taxon>
        <taxon>Peronosclerospora</taxon>
    </lineage>
</organism>
<evidence type="ECO:0000313" key="2">
    <source>
        <dbReference type="Proteomes" id="UP001163321"/>
    </source>
</evidence>
<keyword evidence="2" id="KW-1185">Reference proteome</keyword>
<protein>
    <submittedName>
        <fullName evidence="1">Uncharacterized protein</fullName>
    </submittedName>
</protein>